<dbReference type="SUPFAM" id="SSF50129">
    <property type="entry name" value="GroES-like"/>
    <property type="match status" value="1"/>
</dbReference>
<dbReference type="InterPro" id="IPR011032">
    <property type="entry name" value="GroES-like_sf"/>
</dbReference>
<dbReference type="InterPro" id="IPR036291">
    <property type="entry name" value="NAD(P)-bd_dom_sf"/>
</dbReference>
<dbReference type="SUPFAM" id="SSF51735">
    <property type="entry name" value="NAD(P)-binding Rossmann-fold domains"/>
    <property type="match status" value="1"/>
</dbReference>
<dbReference type="Gene3D" id="3.90.180.10">
    <property type="entry name" value="Medium-chain alcohol dehydrogenases, catalytic domain"/>
    <property type="match status" value="1"/>
</dbReference>
<dbReference type="Pfam" id="PF13602">
    <property type="entry name" value="ADH_zinc_N_2"/>
    <property type="match status" value="1"/>
</dbReference>
<name>A0AA37ULZ9_9MICO</name>
<evidence type="ECO:0000313" key="3">
    <source>
        <dbReference type="EMBL" id="GMA29261.1"/>
    </source>
</evidence>
<dbReference type="InterPro" id="IPR013154">
    <property type="entry name" value="ADH-like_N"/>
</dbReference>
<dbReference type="GO" id="GO:0016491">
    <property type="term" value="F:oxidoreductase activity"/>
    <property type="evidence" value="ECO:0007669"/>
    <property type="project" value="InterPro"/>
</dbReference>
<feature type="region of interest" description="Disordered" evidence="1">
    <location>
        <begin position="335"/>
        <end position="357"/>
    </location>
</feature>
<dbReference type="PANTHER" id="PTHR11695:SF294">
    <property type="entry name" value="RETICULON-4-INTERACTING PROTEIN 1, MITOCHONDRIAL"/>
    <property type="match status" value="1"/>
</dbReference>
<feature type="compositionally biased region" description="Basic and acidic residues" evidence="1">
    <location>
        <begin position="1"/>
        <end position="18"/>
    </location>
</feature>
<dbReference type="Proteomes" id="UP001157160">
    <property type="component" value="Unassembled WGS sequence"/>
</dbReference>
<sequence length="357" mass="37011">MRAGTRDARAAFDERGDTMPETPTTSTAAVVAASELPETMRAAVYDGPGGPEVLRAAQVPRVLRLRDEVLVEVVAAGVNPLDVKTRAGRGVTPGITDYPAVLGLDFSGVVVQAPYAAHPLQPGDEVYGLLPFPRGTGSYAEFVSAPSLAVARKPASLGHVEAAAVPCAALTAWGMVVEVAKVHEGSRVLVHAGAGGVGHFAVQFAAYFGGHVTATASAENAAWLHSLGAHRVIDYRAERFDEVLDEVDVVIDLIGNVHADTGSRSLALLRPGGILVNAPTGSWPTMADEAAAAGVRASGFQVAGNAQTLAVIGRLIDSGDVTVHVSSVHPLEQAAEAHAAGETRRTRGKRVLRVREG</sequence>
<proteinExistence type="predicted"/>
<evidence type="ECO:0000259" key="2">
    <source>
        <dbReference type="SMART" id="SM00829"/>
    </source>
</evidence>
<comment type="caution">
    <text evidence="3">The sequence shown here is derived from an EMBL/GenBank/DDBJ whole genome shotgun (WGS) entry which is preliminary data.</text>
</comment>
<dbReference type="EMBL" id="BSUL01000001">
    <property type="protein sequence ID" value="GMA29261.1"/>
    <property type="molecule type" value="Genomic_DNA"/>
</dbReference>
<feature type="region of interest" description="Disordered" evidence="1">
    <location>
        <begin position="1"/>
        <end position="24"/>
    </location>
</feature>
<dbReference type="Gene3D" id="3.40.50.720">
    <property type="entry name" value="NAD(P)-binding Rossmann-like Domain"/>
    <property type="match status" value="1"/>
</dbReference>
<keyword evidence="4" id="KW-1185">Reference proteome</keyword>
<dbReference type="CDD" id="cd05289">
    <property type="entry name" value="MDR_like_2"/>
    <property type="match status" value="1"/>
</dbReference>
<feature type="compositionally biased region" description="Basic residues" evidence="1">
    <location>
        <begin position="346"/>
        <end position="357"/>
    </location>
</feature>
<organism evidence="3 4">
    <name type="scientific">Arenivirga flava</name>
    <dbReference type="NCBI Taxonomy" id="1930060"/>
    <lineage>
        <taxon>Bacteria</taxon>
        <taxon>Bacillati</taxon>
        <taxon>Actinomycetota</taxon>
        <taxon>Actinomycetes</taxon>
        <taxon>Micrococcales</taxon>
        <taxon>Microbacteriaceae</taxon>
        <taxon>Arenivirga</taxon>
    </lineage>
</organism>
<dbReference type="InterPro" id="IPR050700">
    <property type="entry name" value="YIM1/Zinc_Alcohol_DH_Fams"/>
</dbReference>
<dbReference type="Pfam" id="PF08240">
    <property type="entry name" value="ADH_N"/>
    <property type="match status" value="1"/>
</dbReference>
<evidence type="ECO:0000256" key="1">
    <source>
        <dbReference type="SAM" id="MobiDB-lite"/>
    </source>
</evidence>
<dbReference type="PANTHER" id="PTHR11695">
    <property type="entry name" value="ALCOHOL DEHYDROGENASE RELATED"/>
    <property type="match status" value="1"/>
</dbReference>
<feature type="domain" description="Enoyl reductase (ER)" evidence="2">
    <location>
        <begin position="49"/>
        <end position="352"/>
    </location>
</feature>
<gene>
    <name evidence="3" type="ORF">GCM10025874_25140</name>
</gene>
<dbReference type="InterPro" id="IPR020843">
    <property type="entry name" value="ER"/>
</dbReference>
<evidence type="ECO:0000313" key="4">
    <source>
        <dbReference type="Proteomes" id="UP001157160"/>
    </source>
</evidence>
<accession>A0AA37ULZ9</accession>
<dbReference type="SMART" id="SM00829">
    <property type="entry name" value="PKS_ER"/>
    <property type="match status" value="1"/>
</dbReference>
<dbReference type="AlphaFoldDB" id="A0AA37ULZ9"/>
<reference evidence="3 4" key="1">
    <citation type="journal article" date="2014" name="Int. J. Syst. Evol. Microbiol.">
        <title>Complete genome sequence of Corynebacterium casei LMG S-19264T (=DSM 44701T), isolated from a smear-ripened cheese.</title>
        <authorList>
            <consortium name="US DOE Joint Genome Institute (JGI-PGF)"/>
            <person name="Walter F."/>
            <person name="Albersmeier A."/>
            <person name="Kalinowski J."/>
            <person name="Ruckert C."/>
        </authorList>
    </citation>
    <scope>NUCLEOTIDE SEQUENCE [LARGE SCALE GENOMIC DNA]</scope>
    <source>
        <strain evidence="3 4">NBRC 112289</strain>
    </source>
</reference>
<protein>
    <submittedName>
        <fullName evidence="3">NADPH:quinone reductase</fullName>
    </submittedName>
</protein>